<dbReference type="FunCoup" id="M3XKH2">
    <property type="interactions" value="43"/>
</dbReference>
<organism evidence="3 4">
    <name type="scientific">Latimeria chalumnae</name>
    <name type="common">Coelacanth</name>
    <dbReference type="NCBI Taxonomy" id="7897"/>
    <lineage>
        <taxon>Eukaryota</taxon>
        <taxon>Metazoa</taxon>
        <taxon>Chordata</taxon>
        <taxon>Craniata</taxon>
        <taxon>Vertebrata</taxon>
        <taxon>Euteleostomi</taxon>
        <taxon>Coelacanthiformes</taxon>
        <taxon>Coelacanthidae</taxon>
        <taxon>Latimeria</taxon>
    </lineage>
</organism>
<dbReference type="GeneID" id="102359612"/>
<accession>M3XKH2</accession>
<dbReference type="RefSeq" id="XP_014347377.1">
    <property type="nucleotide sequence ID" value="XM_014491891.2"/>
</dbReference>
<protein>
    <submittedName>
        <fullName evidence="3">IQ motif containing H</fullName>
    </submittedName>
</protein>
<dbReference type="Pfam" id="PF24923">
    <property type="entry name" value="ATP-grasp_IQCH"/>
    <property type="match status" value="1"/>
</dbReference>
<dbReference type="PROSITE" id="PS50096">
    <property type="entry name" value="IQ"/>
    <property type="match status" value="1"/>
</dbReference>
<dbReference type="PANTHER" id="PTHR14465">
    <property type="entry name" value="IQ DOMAIN-CONTAINING PROTEIN H"/>
    <property type="match status" value="1"/>
</dbReference>
<dbReference type="PANTHER" id="PTHR14465:SF0">
    <property type="entry name" value="IQ DOMAIN-CONTAINING PROTEIN H"/>
    <property type="match status" value="1"/>
</dbReference>
<dbReference type="InterPro" id="IPR056855">
    <property type="entry name" value="ATP-grasp_IQCH"/>
</dbReference>
<evidence type="ECO:0000313" key="4">
    <source>
        <dbReference type="Proteomes" id="UP000008672"/>
    </source>
</evidence>
<reference evidence="4" key="1">
    <citation type="submission" date="2011-08" db="EMBL/GenBank/DDBJ databases">
        <title>The draft genome of Latimeria chalumnae.</title>
        <authorList>
            <person name="Di Palma F."/>
            <person name="Alfoldi J."/>
            <person name="Johnson J."/>
            <person name="Berlin A."/>
            <person name="Gnerre S."/>
            <person name="Jaffe D."/>
            <person name="MacCallum I."/>
            <person name="Young S."/>
            <person name="Walker B.J."/>
            <person name="Lander E."/>
            <person name="Lindblad-Toh K."/>
        </authorList>
    </citation>
    <scope>NUCLEOTIDE SEQUENCE [LARGE SCALE GENOMIC DNA]</scope>
    <source>
        <strain evidence="4">Wild caught</strain>
    </source>
</reference>
<dbReference type="STRING" id="7897.ENSLACP00000023228"/>
<feature type="domain" description="IQCH-like ATP-grasp" evidence="2">
    <location>
        <begin position="672"/>
        <end position="938"/>
    </location>
</feature>
<dbReference type="Proteomes" id="UP000008672">
    <property type="component" value="Unassembled WGS sequence"/>
</dbReference>
<name>M3XKH2_LATCH</name>
<dbReference type="HOGENOM" id="CLU_008013_0_0_1"/>
<dbReference type="EMBL" id="AFYH01123880">
    <property type="status" value="NOT_ANNOTATED_CDS"/>
    <property type="molecule type" value="Genomic_DNA"/>
</dbReference>
<dbReference type="AlphaFoldDB" id="M3XKH2"/>
<proteinExistence type="predicted"/>
<dbReference type="CTD" id="64799"/>
<dbReference type="Ensembl" id="ENSLACT00000024966.1">
    <property type="protein sequence ID" value="ENSLACP00000023228.1"/>
    <property type="gene ID" value="ENSLACG00000011619.2"/>
</dbReference>
<keyword evidence="4" id="KW-1185">Reference proteome</keyword>
<evidence type="ECO:0000256" key="1">
    <source>
        <dbReference type="SAM" id="MobiDB-lite"/>
    </source>
</evidence>
<dbReference type="OMA" id="MHEFIIR"/>
<evidence type="ECO:0000313" key="3">
    <source>
        <dbReference type="Ensembl" id="ENSLACP00000023228.1"/>
    </source>
</evidence>
<sequence>MAELLRNHDDIGNILIQVQDDLHNLKEQLTHVTIHGSGEIVDIQALETAIQRTEYGIKKHAEEYLNALHRQVLTLPYVEDKDNCNNQVAKVVSQTDPVRFGQKSCLLAPDKKPSAFLPWSGPAYISPGTQHKLAVNFKVMCDPRSSSNRVLLNQNYGIHLPAITSRKAVSAQLHKVIKGPMVNNLSVLPATHRRDPSLLPPPVLEEDIQKGVLSLLERHLIPPAARLTIKPPFVKSKAAQLHNIKKVHKKQVSETTGLTSNNIAIVHLNAVFSENAKGINTTFFTQLPRTGNIAPAPSCFYSEEKIKDGTQTHTNTGSIPHHPSEVQPKPMMSVRRYINYCFTVYDGILKEDSPDFLAFKEHFCYFWGSIITFLEHLQKFLKAYLIPIAMVNGQKLVELALDIELDQQPSTDDLLSVLENKAYVKQIFQCPGQRYKGENGREMAAVKIQATWKQYWDRSAYKKFRQRKWASGVIAISWLLHVQKTRVKKALKESRKRHLENFRSRAKHLAANWNRIRTSRRTIIHVPSLGHSQSLRHNVHDLDIQQNLQMGRLCDIQDANVDIIYICPLDVSEEMLQYYAKLLGLQAAVKSGNPEDMVDLQDRFKIVTPEAISSFPTHNMCLATQLMYSPKTIKRIKNLIKGKDAYIVGGVLHTDDLAVADILDVPILGSEPDVAHLYSTKSGSKRIFVSVGVPIPPGQYDIYNLPQLHEVLSQLITNNLEVKRWLFKIDDDFGGRGTAYCDVAAHMKCYSWALKKFKEYDKRKWKMKWIQEPVLVKVSQELPDVLAQHAQPVNKKRFPTWEKFLQVFLGQGGVVEAFPPSDSITNLNVDMLIDPTGKIEMVSCGDQVHANSPLEYCGTSVPQSSVDPEVLYSMCVKIAEACRTRRITGYFSIDLVTFINPHTMEQQIWATDLDFSYSDQLAMTQLMLYMTDGHLDCRSSTFEVPPPIREKKKKRRRDKTESPPPVTSRYAVMSTQLKHTNLCVIHYSVFFQICKAQGIGFDIKERQGTIFKLQDTNRREGIGMLTIGEDLQGALMTFARNLFVIHQEISAPHMQGESNFKGAIEDIEGILRITIQNQSEKEEPSYSMKI</sequence>
<evidence type="ECO:0000259" key="2">
    <source>
        <dbReference type="Pfam" id="PF24923"/>
    </source>
</evidence>
<dbReference type="eggNOG" id="ENOG502QSF3">
    <property type="taxonomic scope" value="Eukaryota"/>
</dbReference>
<reference evidence="3" key="2">
    <citation type="submission" date="2025-08" db="UniProtKB">
        <authorList>
            <consortium name="Ensembl"/>
        </authorList>
    </citation>
    <scope>IDENTIFICATION</scope>
</reference>
<dbReference type="OrthoDB" id="2117703at2759"/>
<dbReference type="InterPro" id="IPR038752">
    <property type="entry name" value="IQCH"/>
</dbReference>
<dbReference type="KEGG" id="lcm:102359612"/>
<dbReference type="EMBL" id="AFYH01123881">
    <property type="status" value="NOT_ANNOTATED_CDS"/>
    <property type="molecule type" value="Genomic_DNA"/>
</dbReference>
<gene>
    <name evidence="3" type="primary">IQCH</name>
</gene>
<dbReference type="InParanoid" id="M3XKH2"/>
<reference evidence="3" key="3">
    <citation type="submission" date="2025-09" db="UniProtKB">
        <authorList>
            <consortium name="Ensembl"/>
        </authorList>
    </citation>
    <scope>IDENTIFICATION</scope>
</reference>
<dbReference type="GeneTree" id="ENSGT00390000008908"/>
<feature type="region of interest" description="Disordered" evidence="1">
    <location>
        <begin position="941"/>
        <end position="967"/>
    </location>
</feature>